<keyword evidence="1" id="KW-0645">Protease</keyword>
<dbReference type="InterPro" id="IPR051454">
    <property type="entry name" value="RNA/ubiquinone_mod_enzymes"/>
</dbReference>
<dbReference type="InterPro" id="IPR032525">
    <property type="entry name" value="Peptidase_U32_C"/>
</dbReference>
<comment type="similarity">
    <text evidence="3">Belongs to the peptidase U32 family.</text>
</comment>
<dbReference type="GO" id="GO:0006508">
    <property type="term" value="P:proteolysis"/>
    <property type="evidence" value="ECO:0007669"/>
    <property type="project" value="UniProtKB-KW"/>
</dbReference>
<proteinExistence type="inferred from homology"/>
<evidence type="ECO:0000256" key="3">
    <source>
        <dbReference type="ARBA" id="ARBA00038374"/>
    </source>
</evidence>
<reference evidence="6" key="1">
    <citation type="submission" date="2020-07" db="EMBL/GenBank/DDBJ databases">
        <title>Complete genome sequencing of Clostridia bacterium strain 12CBH8.</title>
        <authorList>
            <person name="Sakamoto M."/>
            <person name="Murakami T."/>
            <person name="Mori H."/>
        </authorList>
    </citation>
    <scope>NUCLEOTIDE SEQUENCE [LARGE SCALE GENOMIC DNA]</scope>
    <source>
        <strain evidence="6">12CBH8</strain>
    </source>
</reference>
<dbReference type="SUPFAM" id="SSF51366">
    <property type="entry name" value="Ribulose-phoshate binding barrel"/>
    <property type="match status" value="1"/>
</dbReference>
<dbReference type="KEGG" id="sman:C12CBH8_21220"/>
<gene>
    <name evidence="5" type="ORF">C12CBH8_21220</name>
</gene>
<organism evidence="5 6">
    <name type="scientific">Solibaculum mannosilyticum</name>
    <dbReference type="NCBI Taxonomy" id="2780922"/>
    <lineage>
        <taxon>Bacteria</taxon>
        <taxon>Bacillati</taxon>
        <taxon>Bacillota</taxon>
        <taxon>Clostridia</taxon>
        <taxon>Eubacteriales</taxon>
        <taxon>Oscillospiraceae</taxon>
        <taxon>Solibaculum</taxon>
    </lineage>
</organism>
<sequence>MAELLSPAGDMERLKSAVLFGADAVYLGGNSFGMRTAPKNFGDDLREAVEYAHAHGVQVYLTCNILPHSDEIQRLPGFLQNAADCGVDAFIISDLGALTIAKQAAPQVPVHISTQAGIVNYATANVFYEMGASRVILARELSLEEISTIRAKTPSDLEIETFVHGSMCVSFSGRCLLSSYLTGRDANRGDCAQPCRWKYRLVEENRPGEFLPIEEQDGGTYILNAEDLCMIEHLSQLEQAGVTSFKIEGRAKSAYYTSVVTGAYRAAMDFTRDHPEDPIPAWIVEELDKVSHRPYGTGFYFGQAGQETVKGGYTRNYQVIAVAEGWEEGRLLLTQRNRFFPGEEADCLPPRGKPFFLTIEDLQDEEGNAVEAAPHPMQRLSVRCEHPVQPGTLLRKKA</sequence>
<dbReference type="Gene3D" id="2.40.30.10">
    <property type="entry name" value="Translation factors"/>
    <property type="match status" value="1"/>
</dbReference>
<dbReference type="PANTHER" id="PTHR30217">
    <property type="entry name" value="PEPTIDASE U32 FAMILY"/>
    <property type="match status" value="1"/>
</dbReference>
<dbReference type="PANTHER" id="PTHR30217:SF6">
    <property type="entry name" value="TRNA HYDROXYLATION PROTEIN P"/>
    <property type="match status" value="1"/>
</dbReference>
<dbReference type="GO" id="GO:0008233">
    <property type="term" value="F:peptidase activity"/>
    <property type="evidence" value="ECO:0007669"/>
    <property type="project" value="UniProtKB-KW"/>
</dbReference>
<dbReference type="PROSITE" id="PS01276">
    <property type="entry name" value="PEPTIDASE_U32"/>
    <property type="match status" value="1"/>
</dbReference>
<dbReference type="Proteomes" id="UP000593890">
    <property type="component" value="Chromosome"/>
</dbReference>
<evidence type="ECO:0000256" key="1">
    <source>
        <dbReference type="ARBA" id="ARBA00022670"/>
    </source>
</evidence>
<dbReference type="InterPro" id="IPR011060">
    <property type="entry name" value="RibuloseP-bd_barrel"/>
</dbReference>
<dbReference type="AlphaFoldDB" id="A0A7I8D8G0"/>
<dbReference type="RefSeq" id="WP_215533229.1">
    <property type="nucleotide sequence ID" value="NZ_AP023321.1"/>
</dbReference>
<dbReference type="InterPro" id="IPR001539">
    <property type="entry name" value="Peptidase_U32"/>
</dbReference>
<evidence type="ECO:0000313" key="5">
    <source>
        <dbReference type="EMBL" id="BCI61483.1"/>
    </source>
</evidence>
<accession>A0A7I8D8G0</accession>
<keyword evidence="2" id="KW-0378">Hydrolase</keyword>
<protein>
    <submittedName>
        <fullName evidence="5">Peptidase U32</fullName>
    </submittedName>
</protein>
<dbReference type="EMBL" id="AP023321">
    <property type="protein sequence ID" value="BCI61483.1"/>
    <property type="molecule type" value="Genomic_DNA"/>
</dbReference>
<evidence type="ECO:0000313" key="6">
    <source>
        <dbReference type="Proteomes" id="UP000593890"/>
    </source>
</evidence>
<dbReference type="Pfam" id="PF16325">
    <property type="entry name" value="Peptidase_U32_C"/>
    <property type="match status" value="1"/>
</dbReference>
<evidence type="ECO:0000259" key="4">
    <source>
        <dbReference type="Pfam" id="PF16325"/>
    </source>
</evidence>
<dbReference type="Pfam" id="PF01136">
    <property type="entry name" value="Peptidase_U32"/>
    <property type="match status" value="1"/>
</dbReference>
<name>A0A7I8D8G0_9FIRM</name>
<keyword evidence="6" id="KW-1185">Reference proteome</keyword>
<feature type="domain" description="Peptidase family U32 C-terminal" evidence="4">
    <location>
        <begin position="315"/>
        <end position="395"/>
    </location>
</feature>
<evidence type="ECO:0000256" key="2">
    <source>
        <dbReference type="ARBA" id="ARBA00022801"/>
    </source>
</evidence>